<reference evidence="1 2" key="1">
    <citation type="submission" date="2012-08" db="EMBL/GenBank/DDBJ databases">
        <title>Selection and characterization of a candidate therapeutic bacteriophage that lyses the German Escherichia coli O104:H4 outbreak strain.</title>
        <authorList>
            <person name="Merabishvilli M."/>
            <person name="De Vos D."/>
            <person name="Verbeken G."/>
            <person name="Kropinski A."/>
            <person name="Vandenheuvel D."/>
            <person name="Lavigne R."/>
            <person name="Wattiau P."/>
            <person name="Mast J."/>
            <person name="Ragimbeau C."/>
            <person name="Mossong J."/>
            <person name="Scheres J."/>
            <person name="Chanishvili N."/>
            <person name="Vaneechoutte M."/>
            <person name="Pirnay J.P."/>
        </authorList>
    </citation>
    <scope>NUCLEOTIDE SEQUENCE [LARGE SCALE GENOMIC DNA]</scope>
</reference>
<sequence>MKKPNTAHMKENCRCGRCGWPIIFTCCNDDMQRLPWGMWDWWMYCSNKGCDHHEGEGVFQETPDWVEVIENA</sequence>
<dbReference type="Pfam" id="PF23895">
    <property type="entry name" value="Phage_zn_bind"/>
    <property type="match status" value="1"/>
</dbReference>
<evidence type="ECO:0008006" key="3">
    <source>
        <dbReference type="Google" id="ProtNLM"/>
    </source>
</evidence>
<name>A0A0B7MRB6_9CAUD</name>
<keyword evidence="2" id="KW-1185">Reference proteome</keyword>
<organism evidence="1 2">
    <name type="scientific">Enterobacteria phage GEC-3S</name>
    <dbReference type="NCBI Taxonomy" id="1222338"/>
    <lineage>
        <taxon>Viruses</taxon>
        <taxon>Duplodnaviria</taxon>
        <taxon>Heunggongvirae</taxon>
        <taxon>Uroviricota</taxon>
        <taxon>Caudoviricetes</taxon>
        <taxon>Pantevenvirales</taxon>
        <taxon>Straboviridae</taxon>
        <taxon>Krischvirus</taxon>
        <taxon>Krischvirus gec3s</taxon>
    </lineage>
</organism>
<dbReference type="InterPro" id="IPR056999">
    <property type="entry name" value="Phage_zn_bind"/>
</dbReference>
<accession>A0A0B7MRB6</accession>
<evidence type="ECO:0000313" key="1">
    <source>
        <dbReference type="EMBL" id="CEO90693.1"/>
    </source>
</evidence>
<dbReference type="OrthoDB" id="20336at10239"/>
<dbReference type="KEGG" id="vg:23301131"/>
<proteinExistence type="predicted"/>
<gene>
    <name evidence="1" type="ORF">BN201_0090</name>
</gene>
<evidence type="ECO:0000313" key="2">
    <source>
        <dbReference type="Proteomes" id="UP000203896"/>
    </source>
</evidence>
<dbReference type="GeneID" id="23301131"/>
<protein>
    <recommendedName>
        <fullName evidence="3">Phage protein</fullName>
    </recommendedName>
</protein>
<dbReference type="EMBL" id="HE978309">
    <property type="protein sequence ID" value="CEO90693.1"/>
    <property type="molecule type" value="Genomic_DNA"/>
</dbReference>
<dbReference type="RefSeq" id="YP_009118773.1">
    <property type="nucleotide sequence ID" value="NC_025425.1"/>
</dbReference>
<dbReference type="Proteomes" id="UP000203896">
    <property type="component" value="Segment"/>
</dbReference>